<dbReference type="PANTHER" id="PTHR11616:SF240">
    <property type="entry name" value="BLOATED TUBULES, ISOFORM B-RELATED"/>
    <property type="match status" value="1"/>
</dbReference>
<reference evidence="7 8" key="1">
    <citation type="submission" date="2016-11" db="EMBL/GenBank/DDBJ databases">
        <title>Draft Genome Assembly of Colletotrichum chlorophyti a pathogen of herbaceous plants.</title>
        <authorList>
            <person name="Gan P."/>
            <person name="Narusaka M."/>
            <person name="Tsushima A."/>
            <person name="Narusaka Y."/>
            <person name="Takano Y."/>
            <person name="Shirasu K."/>
        </authorList>
    </citation>
    <scope>NUCLEOTIDE SEQUENCE [LARGE SCALE GENOMIC DNA]</scope>
    <source>
        <strain evidence="7 8">NTL11</strain>
    </source>
</reference>
<proteinExistence type="predicted"/>
<evidence type="ECO:0000256" key="5">
    <source>
        <dbReference type="ARBA" id="ARBA00023136"/>
    </source>
</evidence>
<evidence type="ECO:0000313" key="8">
    <source>
        <dbReference type="Proteomes" id="UP000186583"/>
    </source>
</evidence>
<dbReference type="GO" id="GO:0035725">
    <property type="term" value="P:sodium ion transmembrane transport"/>
    <property type="evidence" value="ECO:0007669"/>
    <property type="project" value="TreeGrafter"/>
</dbReference>
<evidence type="ECO:0000256" key="6">
    <source>
        <dbReference type="SAM" id="Phobius"/>
    </source>
</evidence>
<comment type="caution">
    <text evidence="7">The sequence shown here is derived from an EMBL/GenBank/DDBJ whole genome shotgun (WGS) entry which is preliminary data.</text>
</comment>
<keyword evidence="8" id="KW-1185">Reference proteome</keyword>
<feature type="transmembrane region" description="Helical" evidence="6">
    <location>
        <begin position="60"/>
        <end position="82"/>
    </location>
</feature>
<comment type="subcellular location">
    <subcellularLocation>
        <location evidence="1">Membrane</location>
        <topology evidence="1">Multi-pass membrane protein</topology>
    </subcellularLocation>
</comment>
<accession>A0A1Q8RWY8</accession>
<feature type="transmembrane region" description="Helical" evidence="6">
    <location>
        <begin position="284"/>
        <end position="301"/>
    </location>
</feature>
<evidence type="ECO:0000256" key="2">
    <source>
        <dbReference type="ARBA" id="ARBA00022448"/>
    </source>
</evidence>
<dbReference type="PRINTS" id="PR00176">
    <property type="entry name" value="NANEUSMPORT"/>
</dbReference>
<feature type="transmembrane region" description="Helical" evidence="6">
    <location>
        <begin position="29"/>
        <end position="48"/>
    </location>
</feature>
<dbReference type="Pfam" id="PF00209">
    <property type="entry name" value="SNF"/>
    <property type="match status" value="2"/>
</dbReference>
<dbReference type="InterPro" id="IPR000175">
    <property type="entry name" value="Na/ntran_symport"/>
</dbReference>
<keyword evidence="2" id="KW-0813">Transport</keyword>
<feature type="transmembrane region" description="Helical" evidence="6">
    <location>
        <begin position="329"/>
        <end position="350"/>
    </location>
</feature>
<dbReference type="AlphaFoldDB" id="A0A1Q8RWY8"/>
<feature type="transmembrane region" description="Helical" evidence="6">
    <location>
        <begin position="211"/>
        <end position="228"/>
    </location>
</feature>
<feature type="transmembrane region" description="Helical" evidence="6">
    <location>
        <begin position="401"/>
        <end position="422"/>
    </location>
</feature>
<dbReference type="GO" id="GO:0005886">
    <property type="term" value="C:plasma membrane"/>
    <property type="evidence" value="ECO:0007669"/>
    <property type="project" value="TreeGrafter"/>
</dbReference>
<feature type="transmembrane region" description="Helical" evidence="6">
    <location>
        <begin position="371"/>
        <end position="395"/>
    </location>
</feature>
<feature type="transmembrane region" description="Helical" evidence="6">
    <location>
        <begin position="492"/>
        <end position="510"/>
    </location>
</feature>
<evidence type="ECO:0000256" key="1">
    <source>
        <dbReference type="ARBA" id="ARBA00004141"/>
    </source>
</evidence>
<evidence type="ECO:0000256" key="4">
    <source>
        <dbReference type="ARBA" id="ARBA00022989"/>
    </source>
</evidence>
<feature type="transmembrane region" description="Helical" evidence="6">
    <location>
        <begin position="461"/>
        <end position="480"/>
    </location>
</feature>
<keyword evidence="4 6" id="KW-1133">Transmembrane helix</keyword>
<dbReference type="OrthoDB" id="6581954at2759"/>
<feature type="transmembrane region" description="Helical" evidence="6">
    <location>
        <begin position="186"/>
        <end position="204"/>
    </location>
</feature>
<keyword evidence="3 6" id="KW-0812">Transmembrane</keyword>
<dbReference type="PROSITE" id="PS50267">
    <property type="entry name" value="NA_NEUROTRAN_SYMP_3"/>
    <property type="match status" value="1"/>
</dbReference>
<organism evidence="7 8">
    <name type="scientific">Colletotrichum chlorophyti</name>
    <dbReference type="NCBI Taxonomy" id="708187"/>
    <lineage>
        <taxon>Eukaryota</taxon>
        <taxon>Fungi</taxon>
        <taxon>Dikarya</taxon>
        <taxon>Ascomycota</taxon>
        <taxon>Pezizomycotina</taxon>
        <taxon>Sordariomycetes</taxon>
        <taxon>Hypocreomycetidae</taxon>
        <taxon>Glomerellales</taxon>
        <taxon>Glomerellaceae</taxon>
        <taxon>Colletotrichum</taxon>
    </lineage>
</organism>
<gene>
    <name evidence="7" type="ORF">CCHL11_10041</name>
</gene>
<dbReference type="STRING" id="708187.A0A1Q8RWY8"/>
<evidence type="ECO:0000256" key="3">
    <source>
        <dbReference type="ARBA" id="ARBA00022692"/>
    </source>
</evidence>
<dbReference type="PANTHER" id="PTHR11616">
    <property type="entry name" value="SODIUM/CHLORIDE DEPENDENT TRANSPORTER"/>
    <property type="match status" value="1"/>
</dbReference>
<name>A0A1Q8RWY8_9PEZI</name>
<evidence type="ECO:0000313" key="7">
    <source>
        <dbReference type="EMBL" id="OLN89648.1"/>
    </source>
</evidence>
<feature type="transmembrane region" description="Helical" evidence="6">
    <location>
        <begin position="563"/>
        <end position="588"/>
    </location>
</feature>
<sequence length="645" mass="70807">MGVLRKVFDFLAPKAKKAEDGRDMFGSRMTFILCAMGGAVGLGNLLRFPSIAYNNYGAQFFVPYLIALVFIAFPVLILEISIGTAYRSGCVVAWNHINRRTRGVGLAVVFNGYSVVTYYIPLLAWVMKYFRLSFHNPLPWSNMGPDDDFFMDEVVQFVGPVGGSLNPDGSVAEYSTWPGTSLVGETVGWAIFTWFVTWLCLFRGVGLTGRVIYITMALPLIMIIVLVGRSASLPNAGQGIKLYFGTWRNEALRDPQIWDDAFGQIFFSIGVGFGYFTSNSAVEIIGAFAVFGVVGFLGMHPETSGRLSTFVSGFYNYPEALAQMPASNFFSVLFFFTLFLLGLTSAFSLLETMTTLILDTTWGSRFPRWAVATVVAITSCLISLIYCTEFGLQALDAVDTYVNGVALFSVVWCEAFCATTLYRCKDAISQVGWPGFLIFNVGLVLAQALGIGIAYPTQAGIGAGIGFGIFIIGVIASAVLSKTPSLAAPGIFGRNVFLNRVWWCGFYSAYQLTRDLNVVIGVGKNWNIPFVWPPCLKFISGPILAIVLSFAYAGFPANMYDPIWTYGFSMMHLVFPIMIVGFLFPSWYDFIVAEDKRDKGVHPVAPLEVLEQSVSEPLPLYTAQVDDGMAAKEQKGMDGSHQDTK</sequence>
<dbReference type="EMBL" id="MPGH01000076">
    <property type="protein sequence ID" value="OLN89648.1"/>
    <property type="molecule type" value="Genomic_DNA"/>
</dbReference>
<feature type="transmembrane region" description="Helical" evidence="6">
    <location>
        <begin position="530"/>
        <end position="551"/>
    </location>
</feature>
<dbReference type="InterPro" id="IPR037272">
    <property type="entry name" value="SNS_sf"/>
</dbReference>
<feature type="transmembrane region" description="Helical" evidence="6">
    <location>
        <begin position="434"/>
        <end position="455"/>
    </location>
</feature>
<dbReference type="SUPFAM" id="SSF161070">
    <property type="entry name" value="SNF-like"/>
    <property type="match status" value="1"/>
</dbReference>
<keyword evidence="5 6" id="KW-0472">Membrane</keyword>
<feature type="transmembrane region" description="Helical" evidence="6">
    <location>
        <begin position="103"/>
        <end position="127"/>
    </location>
</feature>
<protein>
    <submittedName>
        <fullName evidence="7">Sodium-and chloride-dependent GABA transporter 2</fullName>
    </submittedName>
</protein>
<dbReference type="Proteomes" id="UP000186583">
    <property type="component" value="Unassembled WGS sequence"/>
</dbReference>